<dbReference type="Proteomes" id="UP000290932">
    <property type="component" value="Unassembled WGS sequence"/>
</dbReference>
<keyword evidence="1" id="KW-0472">Membrane</keyword>
<keyword evidence="3" id="KW-1185">Reference proteome</keyword>
<feature type="transmembrane region" description="Helical" evidence="1">
    <location>
        <begin position="130"/>
        <end position="153"/>
    </location>
</feature>
<organism evidence="2 3">
    <name type="scientific">Methanoculleus taiwanensis</name>
    <dbReference type="NCBI Taxonomy" id="1550565"/>
    <lineage>
        <taxon>Archaea</taxon>
        <taxon>Methanobacteriati</taxon>
        <taxon>Methanobacteriota</taxon>
        <taxon>Stenosarchaea group</taxon>
        <taxon>Methanomicrobia</taxon>
        <taxon>Methanomicrobiales</taxon>
        <taxon>Methanomicrobiaceae</taxon>
        <taxon>Methanoculleus</taxon>
    </lineage>
</organism>
<feature type="transmembrane region" description="Helical" evidence="1">
    <location>
        <begin position="92"/>
        <end position="110"/>
    </location>
</feature>
<reference evidence="2 3" key="1">
    <citation type="journal article" date="2015" name="Int. J. Syst. Evol. Microbiol.">
        <title>Methanoculleus taiwanensis sp. nov., a methanogen isolated from deep marine sediment at the deformation front area near Taiwan.</title>
        <authorList>
            <person name="Weng C.Y."/>
            <person name="Chen S.C."/>
            <person name="Lai M.C."/>
            <person name="Wu S.Y."/>
            <person name="Lin S."/>
            <person name="Yang T.F."/>
            <person name="Chen P.C."/>
        </authorList>
    </citation>
    <scope>NUCLEOTIDE SEQUENCE [LARGE SCALE GENOMIC DNA]</scope>
    <source>
        <strain evidence="2 3">CYW4</strain>
    </source>
</reference>
<feature type="transmembrane region" description="Helical" evidence="1">
    <location>
        <begin position="165"/>
        <end position="184"/>
    </location>
</feature>
<dbReference type="EMBL" id="LHQS01000002">
    <property type="protein sequence ID" value="RXE56488.1"/>
    <property type="molecule type" value="Genomic_DNA"/>
</dbReference>
<dbReference type="InterPro" id="IPR009577">
    <property type="entry name" value="Sm_multidrug_ex"/>
</dbReference>
<feature type="transmembrane region" description="Helical" evidence="1">
    <location>
        <begin position="21"/>
        <end position="39"/>
    </location>
</feature>
<evidence type="ECO:0008006" key="4">
    <source>
        <dbReference type="Google" id="ProtNLM"/>
    </source>
</evidence>
<name>A0A498H1L1_9EURY</name>
<keyword evidence="1" id="KW-1133">Transmembrane helix</keyword>
<gene>
    <name evidence="2" type="ORF">ABH15_04835</name>
</gene>
<accession>A0A498H1L1</accession>
<feature type="transmembrane region" description="Helical" evidence="1">
    <location>
        <begin position="63"/>
        <end position="85"/>
    </location>
</feature>
<protein>
    <recommendedName>
        <fullName evidence="4">Small multi-drug export protein</fullName>
    </recommendedName>
</protein>
<evidence type="ECO:0000313" key="2">
    <source>
        <dbReference type="EMBL" id="RXE56488.1"/>
    </source>
</evidence>
<feature type="transmembrane region" description="Helical" evidence="1">
    <location>
        <begin position="190"/>
        <end position="215"/>
    </location>
</feature>
<proteinExistence type="predicted"/>
<keyword evidence="1" id="KW-0812">Transmembrane</keyword>
<comment type="caution">
    <text evidence="2">The sequence shown here is derived from an EMBL/GenBank/DDBJ whole genome shotgun (WGS) entry which is preliminary data.</text>
</comment>
<dbReference type="AlphaFoldDB" id="A0A498H1L1"/>
<dbReference type="Pfam" id="PF06695">
    <property type="entry name" value="Sm_multidrug_ex"/>
    <property type="match status" value="1"/>
</dbReference>
<evidence type="ECO:0000313" key="3">
    <source>
        <dbReference type="Proteomes" id="UP000290932"/>
    </source>
</evidence>
<evidence type="ECO:0000256" key="1">
    <source>
        <dbReference type="SAM" id="Phobius"/>
    </source>
</evidence>
<sequence>MAGWIEDDEIRDHPRSLALRLGIPFGLCGIYILITWLALPLEEFLYLFGLMVAYVVPPAGREVVIPVGIVLGIPWWLIAFTLAFLDFAGGLFMAWNFPLALKIPIVGPWIERFSAAGEEYLKRRPWLERLYFIGLILFVTLPFEGSGSITGTIIGRMLGMGKTEVLACITIGGVIGSFGLALGAEYLTGLILLDITLAASVAVFILIGVAIAVMYRSYVRRRKAER</sequence>